<evidence type="ECO:0000313" key="2">
    <source>
        <dbReference type="Proteomes" id="UP000002878"/>
    </source>
</evidence>
<dbReference type="PATRIC" id="fig|1126211.3.peg.2317"/>
<evidence type="ECO:0000313" key="1">
    <source>
        <dbReference type="EMBL" id="AFJ62362.1"/>
    </source>
</evidence>
<gene>
    <name evidence="1" type="ORF">MUS_2432</name>
</gene>
<dbReference type="Proteomes" id="UP000002878">
    <property type="component" value="Chromosome"/>
</dbReference>
<dbReference type="EMBL" id="CP003332">
    <property type="protein sequence ID" value="AFJ62362.1"/>
    <property type="molecule type" value="Genomic_DNA"/>
</dbReference>
<proteinExistence type="predicted"/>
<accession>I2C6T8</accession>
<dbReference type="AlphaFoldDB" id="I2C6T8"/>
<organism evidence="1 2">
    <name type="scientific">Bacillus amyloliquefaciens (strain Y2)</name>
    <name type="common">Bacillus amyloliquefaciens subsp. plantarum (strain B9601-Y2)</name>
    <dbReference type="NCBI Taxonomy" id="1155777"/>
    <lineage>
        <taxon>Bacteria</taxon>
        <taxon>Bacillati</taxon>
        <taxon>Bacillota</taxon>
        <taxon>Bacilli</taxon>
        <taxon>Bacillales</taxon>
        <taxon>Bacillaceae</taxon>
        <taxon>Bacillus</taxon>
        <taxon>Bacillus amyloliquefaciens group</taxon>
    </lineage>
</organism>
<sequence>MNESKKTALKGGYILTLNDKVEVISNSDEEIFGLVGFVKDIKEGKHGTEIRLSDEEGFETWIDIDDLELYNR</sequence>
<dbReference type="RefSeq" id="WP_014721396.1">
    <property type="nucleotide sequence ID" value="NC_017061.1"/>
</dbReference>
<name>I2C6T8_BACAY</name>
<dbReference type="HOGENOM" id="CLU_187392_0_0_9"/>
<protein>
    <submittedName>
        <fullName evidence="1">Uncharacterized protein</fullName>
    </submittedName>
</protein>
<dbReference type="KEGG" id="bqy:MUS_2432"/>
<reference evidence="1 2" key="1">
    <citation type="journal article" date="2012" name="J. Biotechnol.">
        <title>Genome sequence of the plant growth promoting strain Bacillus amyloliquefaciens subsp. plantarum B9601-Y2 and expression of mersacidin and other secondary metabolites.</title>
        <authorList>
            <person name="He P."/>
            <person name="Hao K."/>
            <person name="Blom J."/>
            <person name="Ruckert C."/>
            <person name="Vater J."/>
            <person name="Mao Z."/>
            <person name="Wu Y."/>
            <person name="Hou M."/>
            <person name="He P."/>
            <person name="He Y."/>
            <person name="Borriss R."/>
        </authorList>
    </citation>
    <scope>NUCLEOTIDE SEQUENCE [LARGE SCALE GENOMIC DNA]</scope>
    <source>
        <strain evidence="1">Y2</strain>
    </source>
</reference>